<accession>A0A1I6NRD8</accession>
<sequence length="74" mass="8949">MKDYQFTGRKFKCIGLNEVFCRFWSKYFTYKKIYKEVVPPNKDYKLMQTENNILLVDDENHLLIVDASQFKLTT</sequence>
<protein>
    <submittedName>
        <fullName evidence="1">Uncharacterized protein</fullName>
    </submittedName>
</protein>
<evidence type="ECO:0000313" key="2">
    <source>
        <dbReference type="Proteomes" id="UP000199312"/>
    </source>
</evidence>
<gene>
    <name evidence="1" type="ORF">SAMN04488006_0441</name>
</gene>
<evidence type="ECO:0000313" key="1">
    <source>
        <dbReference type="EMBL" id="SFS30463.1"/>
    </source>
</evidence>
<name>A0A1I6NRD8_9FLAO</name>
<dbReference type="AlphaFoldDB" id="A0A1I6NRD8"/>
<dbReference type="STRING" id="593133.SAMN04488006_0441"/>
<organism evidence="1 2">
    <name type="scientific">Lutibacter maritimus</name>
    <dbReference type="NCBI Taxonomy" id="593133"/>
    <lineage>
        <taxon>Bacteria</taxon>
        <taxon>Pseudomonadati</taxon>
        <taxon>Bacteroidota</taxon>
        <taxon>Flavobacteriia</taxon>
        <taxon>Flavobacteriales</taxon>
        <taxon>Flavobacteriaceae</taxon>
        <taxon>Lutibacter</taxon>
    </lineage>
</organism>
<dbReference type="EMBL" id="FOZP01000001">
    <property type="protein sequence ID" value="SFS30463.1"/>
    <property type="molecule type" value="Genomic_DNA"/>
</dbReference>
<reference evidence="2" key="1">
    <citation type="submission" date="2016-10" db="EMBL/GenBank/DDBJ databases">
        <authorList>
            <person name="Varghese N."/>
            <person name="Submissions S."/>
        </authorList>
    </citation>
    <scope>NUCLEOTIDE SEQUENCE [LARGE SCALE GENOMIC DNA]</scope>
    <source>
        <strain evidence="2">DSM 24450</strain>
    </source>
</reference>
<dbReference type="Proteomes" id="UP000199312">
    <property type="component" value="Unassembled WGS sequence"/>
</dbReference>
<dbReference type="RefSeq" id="WP_090222087.1">
    <property type="nucleotide sequence ID" value="NZ_FOZP01000001.1"/>
</dbReference>
<proteinExistence type="predicted"/>
<keyword evidence="2" id="KW-1185">Reference proteome</keyword>